<keyword evidence="3" id="KW-1185">Reference proteome</keyword>
<dbReference type="EMBL" id="JACDTQ010000745">
    <property type="protein sequence ID" value="KAF5926928.1"/>
    <property type="molecule type" value="Genomic_DNA"/>
</dbReference>
<comment type="caution">
    <text evidence="2">The sequence shown here is derived from an EMBL/GenBank/DDBJ whole genome shotgun (WGS) entry which is preliminary data.</text>
</comment>
<feature type="compositionally biased region" description="Low complexity" evidence="1">
    <location>
        <begin position="176"/>
        <end position="187"/>
    </location>
</feature>
<feature type="region of interest" description="Disordered" evidence="1">
    <location>
        <begin position="378"/>
        <end position="440"/>
    </location>
</feature>
<feature type="compositionally biased region" description="Low complexity" evidence="1">
    <location>
        <begin position="427"/>
        <end position="440"/>
    </location>
</feature>
<evidence type="ECO:0000256" key="1">
    <source>
        <dbReference type="SAM" id="MobiDB-lite"/>
    </source>
</evidence>
<protein>
    <submittedName>
        <fullName evidence="2">Uncharacterized protein</fullName>
    </submittedName>
</protein>
<dbReference type="Proteomes" id="UP000551758">
    <property type="component" value="Unassembled WGS sequence"/>
</dbReference>
<feature type="compositionally biased region" description="Polar residues" evidence="1">
    <location>
        <begin position="109"/>
        <end position="121"/>
    </location>
</feature>
<dbReference type="AlphaFoldDB" id="A0A7J7FG88"/>
<feature type="compositionally biased region" description="Pro residues" evidence="1">
    <location>
        <begin position="380"/>
        <end position="390"/>
    </location>
</feature>
<feature type="region of interest" description="Disordered" evidence="1">
    <location>
        <begin position="463"/>
        <end position="492"/>
    </location>
</feature>
<reference evidence="2 3" key="1">
    <citation type="journal article" date="2020" name="Mol. Biol. Evol.">
        <title>Interspecific Gene Flow and the Evolution of Specialization in Black and White Rhinoceros.</title>
        <authorList>
            <person name="Moodley Y."/>
            <person name="Westbury M.V."/>
            <person name="Russo I.M."/>
            <person name="Gopalakrishnan S."/>
            <person name="Rakotoarivelo A."/>
            <person name="Olsen R.A."/>
            <person name="Prost S."/>
            <person name="Tunstall T."/>
            <person name="Ryder O.A."/>
            <person name="Dalen L."/>
            <person name="Bruford M.W."/>
        </authorList>
    </citation>
    <scope>NUCLEOTIDE SEQUENCE [LARGE SCALE GENOMIC DNA]</scope>
    <source>
        <strain evidence="2">SBR-YM</strain>
        <tissue evidence="2">Skin</tissue>
    </source>
</reference>
<feature type="region of interest" description="Disordered" evidence="1">
    <location>
        <begin position="58"/>
        <end position="129"/>
    </location>
</feature>
<feature type="region of interest" description="Disordered" evidence="1">
    <location>
        <begin position="234"/>
        <end position="280"/>
    </location>
</feature>
<name>A0A7J7FG88_DICBM</name>
<feature type="region of interest" description="Disordered" evidence="1">
    <location>
        <begin position="176"/>
        <end position="218"/>
    </location>
</feature>
<gene>
    <name evidence="2" type="ORF">HPG69_001560</name>
</gene>
<evidence type="ECO:0000313" key="2">
    <source>
        <dbReference type="EMBL" id="KAF5926928.1"/>
    </source>
</evidence>
<accession>A0A7J7FG88</accession>
<proteinExistence type="predicted"/>
<evidence type="ECO:0000313" key="3">
    <source>
        <dbReference type="Proteomes" id="UP000551758"/>
    </source>
</evidence>
<sequence>MDRDERRVTHSFDMKLTFHAYGDKFETQTGQSEEEERHDGKDSASLFMVAGILVDLNQGGPASAQAQRRGAPRPGGEDPSPPRIPKPASRGNEGAEAAALSPRAERGSDQPSPGWSPTWSRASGKDAGVAKVAPTLSFRIESTSATRRPARKLTGNLRTSRRTRELTHLTNSLRAAAATVTSSSRAQTTRHRPTARACARSSGAPSGRLPARRPPGEARALPRAWPLCMLQRCSPASRRRQQPRRQPAPLAQDRHPSRPPDHWSWYREPPPSSPKPPSANCTIDISTKVGFSGVEPPLSQAWTCSRGQRGHPLPAALLCTLVCTLEFSVRFGNTPGTKQEKYRRRSSASSLQVIDSERTWSLTFVPPEQFPKRRALRLPLPAPPVQPPASAPRRRQAQNAEDSEGQAASEECRPAKGALHPGRPQRLPLSAAPCLSPSPASRSLSLGPFGLLEAKMRALVGSSLHHPPSDVTSPGHTRPTLGPLEKFSYHQR</sequence>
<feature type="compositionally biased region" description="Pro residues" evidence="1">
    <location>
        <begin position="268"/>
        <end position="277"/>
    </location>
</feature>
<organism evidence="2 3">
    <name type="scientific">Diceros bicornis minor</name>
    <name type="common">South-central black rhinoceros</name>
    <dbReference type="NCBI Taxonomy" id="77932"/>
    <lineage>
        <taxon>Eukaryota</taxon>
        <taxon>Metazoa</taxon>
        <taxon>Chordata</taxon>
        <taxon>Craniata</taxon>
        <taxon>Vertebrata</taxon>
        <taxon>Euteleostomi</taxon>
        <taxon>Mammalia</taxon>
        <taxon>Eutheria</taxon>
        <taxon>Laurasiatheria</taxon>
        <taxon>Perissodactyla</taxon>
        <taxon>Rhinocerotidae</taxon>
        <taxon>Diceros</taxon>
    </lineage>
</organism>
<feature type="compositionally biased region" description="Basic and acidic residues" evidence="1">
    <location>
        <begin position="252"/>
        <end position="265"/>
    </location>
</feature>
<feature type="region of interest" description="Disordered" evidence="1">
    <location>
        <begin position="21"/>
        <end position="44"/>
    </location>
</feature>